<feature type="compositionally biased region" description="Low complexity" evidence="1">
    <location>
        <begin position="308"/>
        <end position="323"/>
    </location>
</feature>
<evidence type="ECO:0000313" key="3">
    <source>
        <dbReference type="Proteomes" id="UP000487882"/>
    </source>
</evidence>
<reference evidence="2 3" key="1">
    <citation type="submission" date="2019-09" db="EMBL/GenBank/DDBJ databases">
        <title>Bifidobacterium canis sp. nov., isolated from the digestive tract of German Shepherd dog puppy.</title>
        <authorList>
            <person name="Bunesova V."/>
        </authorList>
    </citation>
    <scope>NUCLEOTIDE SEQUENCE [LARGE SCALE GENOMIC DNA]</scope>
    <source>
        <strain evidence="2 3">GSD1FS</strain>
    </source>
</reference>
<protein>
    <recommendedName>
        <fullName evidence="4">DUF3027 domain-containing protein</fullName>
    </recommendedName>
</protein>
<dbReference type="Proteomes" id="UP000487882">
    <property type="component" value="Unassembled WGS sequence"/>
</dbReference>
<sequence length="419" mass="45549">MATSEFDPIALARAVAIDTAHAPDEVGDYVTSVTTDDGVTDFRFEALMKGYEGWQWSVTLYHDEELDHWTIDESTLAPTDQALLPPKWVPWKDRLLPSDLSVTDSIGTPEDDERLEAGISVDEAVSATEETNAERTAAAAAEAEEGQGEQGIEAAQTAVDDVVEAVEELDLSRRHVLSPLGQEQTAQRWYEGPRGPKSLSTKTADGHLCSTCGFFIPLQGSLKTMFGVCANRWSPDDGKVVSVDHGCGEHSEIQQPEPSRLWIQTKPAYDDLHIDVVAQHGRDDRKDVELLENLDDASIDNDLEVPDDATAADQADATEQSDTMKQTEHSESAEQESAQATADDAVESHEPEGAQSPEQIDSIATSEAVLTEESESTTKSENPAAEDESTENTAEEENTSTSDETEVSQEHMADSATEQ</sequence>
<feature type="compositionally biased region" description="Acidic residues" evidence="1">
    <location>
        <begin position="384"/>
        <end position="407"/>
    </location>
</feature>
<organism evidence="2 3">
    <name type="scientific">Bifidobacterium canis</name>
    <dbReference type="NCBI Taxonomy" id="2610880"/>
    <lineage>
        <taxon>Bacteria</taxon>
        <taxon>Bacillati</taxon>
        <taxon>Actinomycetota</taxon>
        <taxon>Actinomycetes</taxon>
        <taxon>Bifidobacteriales</taxon>
        <taxon>Bifidobacteriaceae</taxon>
        <taxon>Bifidobacterium</taxon>
    </lineage>
</organism>
<gene>
    <name evidence="2" type="ORF">GSD1FS_1079</name>
</gene>
<evidence type="ECO:0008006" key="4">
    <source>
        <dbReference type="Google" id="ProtNLM"/>
    </source>
</evidence>
<feature type="region of interest" description="Disordered" evidence="1">
    <location>
        <begin position="297"/>
        <end position="419"/>
    </location>
</feature>
<feature type="compositionally biased region" description="Polar residues" evidence="1">
    <location>
        <begin position="356"/>
        <end position="365"/>
    </location>
</feature>
<feature type="compositionally biased region" description="Acidic residues" evidence="1">
    <location>
        <begin position="297"/>
        <end position="307"/>
    </location>
</feature>
<evidence type="ECO:0000313" key="2">
    <source>
        <dbReference type="EMBL" id="MUH59738.1"/>
    </source>
</evidence>
<name>A0A7K1J501_9BIFI</name>
<dbReference type="InterPro" id="IPR021391">
    <property type="entry name" value="DUF3027"/>
</dbReference>
<dbReference type="Pfam" id="PF11228">
    <property type="entry name" value="DUF3027"/>
    <property type="match status" value="1"/>
</dbReference>
<evidence type="ECO:0000256" key="1">
    <source>
        <dbReference type="SAM" id="MobiDB-lite"/>
    </source>
</evidence>
<proteinExistence type="predicted"/>
<dbReference type="AlphaFoldDB" id="A0A7K1J501"/>
<dbReference type="EMBL" id="WNLP01000004">
    <property type="protein sequence ID" value="MUH59738.1"/>
    <property type="molecule type" value="Genomic_DNA"/>
</dbReference>
<comment type="caution">
    <text evidence="2">The sequence shown here is derived from an EMBL/GenBank/DDBJ whole genome shotgun (WGS) entry which is preliminary data.</text>
</comment>
<dbReference type="RefSeq" id="WP_155588687.1">
    <property type="nucleotide sequence ID" value="NZ_WNLP01000004.1"/>
</dbReference>
<feature type="region of interest" description="Disordered" evidence="1">
    <location>
        <begin position="124"/>
        <end position="150"/>
    </location>
</feature>
<feature type="compositionally biased region" description="Low complexity" evidence="1">
    <location>
        <begin position="127"/>
        <end position="141"/>
    </location>
</feature>
<keyword evidence="3" id="KW-1185">Reference proteome</keyword>
<accession>A0A7K1J501</accession>